<evidence type="ECO:0000256" key="7">
    <source>
        <dbReference type="ARBA" id="ARBA00023027"/>
    </source>
</evidence>
<proteinExistence type="inferred from homology"/>
<evidence type="ECO:0000256" key="10">
    <source>
        <dbReference type="RuleBase" id="RU366046"/>
    </source>
</evidence>
<evidence type="ECO:0000256" key="2">
    <source>
        <dbReference type="ARBA" id="ARBA00001911"/>
    </source>
</evidence>
<dbReference type="Proteomes" id="UP000199423">
    <property type="component" value="Unassembled WGS sequence"/>
</dbReference>
<comment type="similarity">
    <text evidence="4 10">Belongs to the NAD(P)-dependent epimerase/dehydratase family.</text>
</comment>
<name>A0A1I7NDL9_9HYPH</name>
<reference evidence="13" key="1">
    <citation type="submission" date="2016-10" db="EMBL/GenBank/DDBJ databases">
        <authorList>
            <person name="Varghese N."/>
            <person name="Submissions S."/>
        </authorList>
    </citation>
    <scope>NUCLEOTIDE SEQUENCE [LARGE SCALE GENOMIC DNA]</scope>
    <source>
        <strain evidence="13">DSM 1565</strain>
    </source>
</reference>
<protein>
    <recommendedName>
        <fullName evidence="6 10">UDP-glucose 4-epimerase</fullName>
        <ecNumber evidence="5 10">5.1.3.2</ecNumber>
    </recommendedName>
</protein>
<dbReference type="GO" id="GO:0033499">
    <property type="term" value="P:galactose catabolic process via UDP-galactose, Leloir pathway"/>
    <property type="evidence" value="ECO:0007669"/>
    <property type="project" value="TreeGrafter"/>
</dbReference>
<dbReference type="PANTHER" id="PTHR43725">
    <property type="entry name" value="UDP-GLUCOSE 4-EPIMERASE"/>
    <property type="match status" value="1"/>
</dbReference>
<accession>A0A1I7NDL9</accession>
<dbReference type="SUPFAM" id="SSF51735">
    <property type="entry name" value="NAD(P)-binding Rossmann-fold domains"/>
    <property type="match status" value="1"/>
</dbReference>
<dbReference type="InterPro" id="IPR001509">
    <property type="entry name" value="Epimerase_deHydtase"/>
</dbReference>
<feature type="domain" description="NAD-dependent epimerase/dehydratase" evidence="11">
    <location>
        <begin position="8"/>
        <end position="256"/>
    </location>
</feature>
<dbReference type="EMBL" id="FPCH01000002">
    <property type="protein sequence ID" value="SFV32739.1"/>
    <property type="molecule type" value="Genomic_DNA"/>
</dbReference>
<evidence type="ECO:0000256" key="5">
    <source>
        <dbReference type="ARBA" id="ARBA00013189"/>
    </source>
</evidence>
<keyword evidence="13" id="KW-1185">Reference proteome</keyword>
<evidence type="ECO:0000256" key="9">
    <source>
        <dbReference type="ARBA" id="ARBA00023277"/>
    </source>
</evidence>
<dbReference type="PANTHER" id="PTHR43725:SF53">
    <property type="entry name" value="UDP-ARABINOSE 4-EPIMERASE 1"/>
    <property type="match status" value="1"/>
</dbReference>
<evidence type="ECO:0000256" key="6">
    <source>
        <dbReference type="ARBA" id="ARBA00018569"/>
    </source>
</evidence>
<evidence type="ECO:0000259" key="11">
    <source>
        <dbReference type="Pfam" id="PF01370"/>
    </source>
</evidence>
<organism evidence="12 13">
    <name type="scientific">Hyphomicrobium facile</name>
    <dbReference type="NCBI Taxonomy" id="51670"/>
    <lineage>
        <taxon>Bacteria</taxon>
        <taxon>Pseudomonadati</taxon>
        <taxon>Pseudomonadota</taxon>
        <taxon>Alphaproteobacteria</taxon>
        <taxon>Hyphomicrobiales</taxon>
        <taxon>Hyphomicrobiaceae</taxon>
        <taxon>Hyphomicrobium</taxon>
    </lineage>
</organism>
<sequence>MRSADRTVLVTGGAGYIGSHACKALAQAGYAPVTFDNLSYGHQWAVKWGPLVIGDILDRASLDAAIDRYRPSAVMHFAACAYVGESVADPGKYFRNNVCGSLNIIEAMRDHGIRSIVFSSTCATYGIPESLPITEETPQRPINPYGASKLMVERILQDFGTAHRINSIALRYFNAAGADPENEIGEDHDPETHLIPLALDACSGKRSSVTLFGSNYDTDDGTCVRDYIHVSDLADAHVKALQALERSTGSSAYNLGNGWGFSVRQVIDTVESVTRRRVPVAIGARRAGDPPALISDATRAREELLWKPRISSLSDIVQTAWAWHERQQLDPMRGHFARPVAGSWR</sequence>
<dbReference type="InterPro" id="IPR036291">
    <property type="entry name" value="NAD(P)-bd_dom_sf"/>
</dbReference>
<dbReference type="Gene3D" id="3.90.25.10">
    <property type="entry name" value="UDP-galactose 4-epimerase, domain 1"/>
    <property type="match status" value="1"/>
</dbReference>
<evidence type="ECO:0000313" key="12">
    <source>
        <dbReference type="EMBL" id="SFV32739.1"/>
    </source>
</evidence>
<dbReference type="GO" id="GO:0003978">
    <property type="term" value="F:UDP-glucose 4-epimerase activity"/>
    <property type="evidence" value="ECO:0007669"/>
    <property type="project" value="UniProtKB-UniRule"/>
</dbReference>
<dbReference type="NCBIfam" id="TIGR01179">
    <property type="entry name" value="galE"/>
    <property type="match status" value="1"/>
</dbReference>
<dbReference type="UniPathway" id="UPA00214"/>
<evidence type="ECO:0000256" key="4">
    <source>
        <dbReference type="ARBA" id="ARBA00007637"/>
    </source>
</evidence>
<gene>
    <name evidence="12" type="ORF">SAMN04488557_1708</name>
</gene>
<dbReference type="Gene3D" id="3.40.50.720">
    <property type="entry name" value="NAD(P)-binding Rossmann-like Domain"/>
    <property type="match status" value="1"/>
</dbReference>
<dbReference type="STRING" id="51670.SAMN04488557_1708"/>
<evidence type="ECO:0000313" key="13">
    <source>
        <dbReference type="Proteomes" id="UP000199423"/>
    </source>
</evidence>
<keyword evidence="8 10" id="KW-0413">Isomerase</keyword>
<comment type="cofactor">
    <cofactor evidence="2 10">
        <name>NAD(+)</name>
        <dbReference type="ChEBI" id="CHEBI:57540"/>
    </cofactor>
</comment>
<dbReference type="OrthoDB" id="9801785at2"/>
<dbReference type="CDD" id="cd05247">
    <property type="entry name" value="UDP_G4E_1_SDR_e"/>
    <property type="match status" value="1"/>
</dbReference>
<keyword evidence="7 10" id="KW-0520">NAD</keyword>
<evidence type="ECO:0000256" key="8">
    <source>
        <dbReference type="ARBA" id="ARBA00023235"/>
    </source>
</evidence>
<dbReference type="AlphaFoldDB" id="A0A1I7NDL9"/>
<dbReference type="InterPro" id="IPR005886">
    <property type="entry name" value="UDP_G4E"/>
</dbReference>
<dbReference type="EC" id="5.1.3.2" evidence="5 10"/>
<dbReference type="Pfam" id="PF01370">
    <property type="entry name" value="Epimerase"/>
    <property type="match status" value="1"/>
</dbReference>
<comment type="pathway">
    <text evidence="3 10">Carbohydrate metabolism; galactose metabolism.</text>
</comment>
<evidence type="ECO:0000256" key="3">
    <source>
        <dbReference type="ARBA" id="ARBA00004947"/>
    </source>
</evidence>
<dbReference type="RefSeq" id="WP_092867033.1">
    <property type="nucleotide sequence ID" value="NZ_FPCH01000002.1"/>
</dbReference>
<evidence type="ECO:0000256" key="1">
    <source>
        <dbReference type="ARBA" id="ARBA00000083"/>
    </source>
</evidence>
<comment type="catalytic activity">
    <reaction evidence="1 10">
        <text>UDP-alpha-D-glucose = UDP-alpha-D-galactose</text>
        <dbReference type="Rhea" id="RHEA:22168"/>
        <dbReference type="ChEBI" id="CHEBI:58885"/>
        <dbReference type="ChEBI" id="CHEBI:66914"/>
        <dbReference type="EC" id="5.1.3.2"/>
    </reaction>
</comment>
<comment type="subunit">
    <text evidence="10">Homodimer.</text>
</comment>
<keyword evidence="9 10" id="KW-0119">Carbohydrate metabolism</keyword>